<keyword evidence="20" id="KW-1185">Reference proteome</keyword>
<dbReference type="PROSITE" id="PS50975">
    <property type="entry name" value="ATP_GRASP"/>
    <property type="match status" value="1"/>
</dbReference>
<keyword evidence="6 16" id="KW-0479">Metal-binding</keyword>
<dbReference type="InterPro" id="IPR011761">
    <property type="entry name" value="ATP-grasp"/>
</dbReference>
<evidence type="ECO:0000256" key="10">
    <source>
        <dbReference type="ARBA" id="ARBA00022960"/>
    </source>
</evidence>
<organism evidence="19 20">
    <name type="scientific">Candidatus Nephthysia bennettiae</name>
    <dbReference type="NCBI Taxonomy" id="3127016"/>
    <lineage>
        <taxon>Bacteria</taxon>
        <taxon>Bacillati</taxon>
        <taxon>Candidatus Dormiibacterota</taxon>
        <taxon>Candidatus Dormibacteria</taxon>
        <taxon>Candidatus Dormibacterales</taxon>
        <taxon>Candidatus Dormibacteraceae</taxon>
        <taxon>Candidatus Nephthysia</taxon>
    </lineage>
</organism>
<dbReference type="Gene3D" id="3.30.1490.20">
    <property type="entry name" value="ATP-grasp fold, A domain"/>
    <property type="match status" value="1"/>
</dbReference>
<dbReference type="SUPFAM" id="SSF52440">
    <property type="entry name" value="PreATP-grasp domain"/>
    <property type="match status" value="1"/>
</dbReference>
<comment type="pathway">
    <text evidence="14">Cell wall biogenesis; peptidoglycan biosynthesis.</text>
</comment>
<evidence type="ECO:0000256" key="16">
    <source>
        <dbReference type="PIRSR" id="PIRSR039102-3"/>
    </source>
</evidence>
<comment type="cofactor">
    <cofactor evidence="1">
        <name>Mn(2+)</name>
        <dbReference type="ChEBI" id="CHEBI:29035"/>
    </cofactor>
</comment>
<comment type="catalytic activity">
    <reaction evidence="14">
        <text>2 D-alanine + ATP = D-alanyl-D-alanine + ADP + phosphate + H(+)</text>
        <dbReference type="Rhea" id="RHEA:11224"/>
        <dbReference type="ChEBI" id="CHEBI:15378"/>
        <dbReference type="ChEBI" id="CHEBI:30616"/>
        <dbReference type="ChEBI" id="CHEBI:43474"/>
        <dbReference type="ChEBI" id="CHEBI:57416"/>
        <dbReference type="ChEBI" id="CHEBI:57822"/>
        <dbReference type="ChEBI" id="CHEBI:456216"/>
        <dbReference type="EC" id="6.3.2.4"/>
    </reaction>
</comment>
<evidence type="ECO:0000256" key="7">
    <source>
        <dbReference type="ARBA" id="ARBA00022741"/>
    </source>
</evidence>
<comment type="caution">
    <text evidence="19">The sequence shown here is derived from an EMBL/GenBank/DDBJ whole genome shotgun (WGS) entry which is preliminary data.</text>
</comment>
<dbReference type="NCBIfam" id="NF002378">
    <property type="entry name" value="PRK01372.1"/>
    <property type="match status" value="1"/>
</dbReference>
<feature type="binding site" evidence="16">
    <location>
        <position position="267"/>
    </location>
    <ligand>
        <name>Mg(2+)</name>
        <dbReference type="ChEBI" id="CHEBI:18420"/>
        <label>2</label>
    </ligand>
</feature>
<keyword evidence="13 14" id="KW-0961">Cell wall biogenesis/degradation</keyword>
<dbReference type="Gene3D" id="3.40.50.20">
    <property type="match status" value="1"/>
</dbReference>
<feature type="active site" evidence="15">
    <location>
        <position position="17"/>
    </location>
</feature>
<dbReference type="PANTHER" id="PTHR23132">
    <property type="entry name" value="D-ALANINE--D-ALANINE LIGASE"/>
    <property type="match status" value="1"/>
</dbReference>
<dbReference type="EMBL" id="JAEKNR010000242">
    <property type="protein sequence ID" value="MBJ7601346.1"/>
    <property type="molecule type" value="Genomic_DNA"/>
</dbReference>
<dbReference type="PANTHER" id="PTHR23132:SF23">
    <property type="entry name" value="D-ALANINE--D-ALANINE LIGASE B"/>
    <property type="match status" value="1"/>
</dbReference>
<keyword evidence="12 16" id="KW-0464">Manganese</keyword>
<dbReference type="InterPro" id="IPR000291">
    <property type="entry name" value="D-Ala_lig_Van_CS"/>
</dbReference>
<dbReference type="InterPro" id="IPR013815">
    <property type="entry name" value="ATP_grasp_subdomain_1"/>
</dbReference>
<keyword evidence="7 17" id="KW-0547">Nucleotide-binding</keyword>
<comment type="function">
    <text evidence="14">Cell wall formation.</text>
</comment>
<dbReference type="InterPro" id="IPR011127">
    <property type="entry name" value="Dala_Dala_lig_N"/>
</dbReference>
<evidence type="ECO:0000256" key="8">
    <source>
        <dbReference type="ARBA" id="ARBA00022840"/>
    </source>
</evidence>
<reference evidence="19" key="1">
    <citation type="submission" date="2020-10" db="EMBL/GenBank/DDBJ databases">
        <title>Ca. Dormibacterota MAGs.</title>
        <authorList>
            <person name="Montgomery K."/>
        </authorList>
    </citation>
    <scope>NUCLEOTIDE SEQUENCE [LARGE SCALE GENOMIC DNA]</scope>
    <source>
        <strain evidence="19">SC8812_S17_10</strain>
    </source>
</reference>
<dbReference type="SUPFAM" id="SSF56059">
    <property type="entry name" value="Glutathione synthetase ATP-binding domain-like"/>
    <property type="match status" value="1"/>
</dbReference>
<dbReference type="NCBIfam" id="TIGR01205">
    <property type="entry name" value="D_ala_D_alaTIGR"/>
    <property type="match status" value="1"/>
</dbReference>
<dbReference type="InterPro" id="IPR016185">
    <property type="entry name" value="PreATP-grasp_dom_sf"/>
</dbReference>
<dbReference type="Pfam" id="PF07478">
    <property type="entry name" value="Dala_Dala_lig_C"/>
    <property type="match status" value="1"/>
</dbReference>
<evidence type="ECO:0000256" key="2">
    <source>
        <dbReference type="ARBA" id="ARBA00004496"/>
    </source>
</evidence>
<dbReference type="PROSITE" id="PS00843">
    <property type="entry name" value="DALA_DALA_LIGASE_1"/>
    <property type="match status" value="1"/>
</dbReference>
<dbReference type="Gene3D" id="3.30.470.20">
    <property type="entry name" value="ATP-grasp fold, B domain"/>
    <property type="match status" value="1"/>
</dbReference>
<dbReference type="InterPro" id="IPR005905">
    <property type="entry name" value="D_ala_D_ala"/>
</dbReference>
<dbReference type="PROSITE" id="PS00844">
    <property type="entry name" value="DALA_DALA_LIGASE_2"/>
    <property type="match status" value="1"/>
</dbReference>
<comment type="subcellular location">
    <subcellularLocation>
        <location evidence="2 14">Cytoplasm</location>
    </subcellularLocation>
</comment>
<feature type="binding site" evidence="16">
    <location>
        <position position="269"/>
    </location>
    <ligand>
        <name>Mg(2+)</name>
        <dbReference type="ChEBI" id="CHEBI:18420"/>
        <label>2</label>
    </ligand>
</feature>
<evidence type="ECO:0000313" key="19">
    <source>
        <dbReference type="EMBL" id="MBJ7601346.1"/>
    </source>
</evidence>
<proteinExistence type="inferred from homology"/>
<dbReference type="GO" id="GO:0046872">
    <property type="term" value="F:metal ion binding"/>
    <property type="evidence" value="ECO:0007669"/>
    <property type="project" value="UniProtKB-KW"/>
</dbReference>
<dbReference type="AlphaFoldDB" id="A0A934K465"/>
<comment type="cofactor">
    <cofactor evidence="16">
        <name>Mg(2+)</name>
        <dbReference type="ChEBI" id="CHEBI:18420"/>
    </cofactor>
    <cofactor evidence="16">
        <name>Mn(2+)</name>
        <dbReference type="ChEBI" id="CHEBI:29035"/>
    </cofactor>
    <text evidence="16">Binds 2 magnesium or manganese ions per subunit.</text>
</comment>
<evidence type="ECO:0000256" key="1">
    <source>
        <dbReference type="ARBA" id="ARBA00001936"/>
    </source>
</evidence>
<evidence type="ECO:0000259" key="18">
    <source>
        <dbReference type="PROSITE" id="PS50975"/>
    </source>
</evidence>
<evidence type="ECO:0000256" key="11">
    <source>
        <dbReference type="ARBA" id="ARBA00022984"/>
    </source>
</evidence>
<dbReference type="GO" id="GO:0008716">
    <property type="term" value="F:D-alanine-D-alanine ligase activity"/>
    <property type="evidence" value="ECO:0007669"/>
    <property type="project" value="UniProtKB-UniRule"/>
</dbReference>
<dbReference type="Pfam" id="PF01820">
    <property type="entry name" value="Dala_Dala_lig_N"/>
    <property type="match status" value="1"/>
</dbReference>
<dbReference type="GO" id="GO:0008360">
    <property type="term" value="P:regulation of cell shape"/>
    <property type="evidence" value="ECO:0007669"/>
    <property type="project" value="UniProtKB-KW"/>
</dbReference>
<feature type="domain" description="ATP-grasp" evidence="18">
    <location>
        <begin position="103"/>
        <end position="300"/>
    </location>
</feature>
<feature type="binding site" evidence="16">
    <location>
        <position position="254"/>
    </location>
    <ligand>
        <name>Mg(2+)</name>
        <dbReference type="ChEBI" id="CHEBI:18420"/>
        <label>1</label>
    </ligand>
</feature>
<evidence type="ECO:0000256" key="6">
    <source>
        <dbReference type="ARBA" id="ARBA00022723"/>
    </source>
</evidence>
<accession>A0A934K465</accession>
<dbReference type="HAMAP" id="MF_00047">
    <property type="entry name" value="Dala_Dala_lig"/>
    <property type="match status" value="1"/>
</dbReference>
<keyword evidence="8 17" id="KW-0067">ATP-binding</keyword>
<dbReference type="GO" id="GO:0009252">
    <property type="term" value="P:peptidoglycan biosynthetic process"/>
    <property type="evidence" value="ECO:0007669"/>
    <property type="project" value="UniProtKB-UniRule"/>
</dbReference>
<dbReference type="EC" id="6.3.2.4" evidence="14"/>
<comment type="similarity">
    <text evidence="3 14">Belongs to the D-alanine--D-alanine ligase family.</text>
</comment>
<keyword evidence="10 14" id="KW-0133">Cell shape</keyword>
<protein>
    <recommendedName>
        <fullName evidence="14">D-alanine--D-alanine ligase</fullName>
        <ecNumber evidence="14">6.3.2.4</ecNumber>
    </recommendedName>
    <alternativeName>
        <fullName evidence="14">D-Ala-D-Ala ligase</fullName>
    </alternativeName>
    <alternativeName>
        <fullName evidence="14">D-alanylalanine synthetase</fullName>
    </alternativeName>
</protein>
<dbReference type="RefSeq" id="WP_338205553.1">
    <property type="nucleotide sequence ID" value="NZ_JAEKNR010000242.1"/>
</dbReference>
<evidence type="ECO:0000256" key="13">
    <source>
        <dbReference type="ARBA" id="ARBA00023316"/>
    </source>
</evidence>
<dbReference type="GO" id="GO:0071555">
    <property type="term" value="P:cell wall organization"/>
    <property type="evidence" value="ECO:0007669"/>
    <property type="project" value="UniProtKB-KW"/>
</dbReference>
<gene>
    <name evidence="14" type="primary">ddl</name>
    <name evidence="19" type="ORF">JF922_25145</name>
</gene>
<keyword evidence="9 16" id="KW-0460">Magnesium</keyword>
<keyword evidence="4 14" id="KW-0963">Cytoplasm</keyword>
<keyword evidence="11 14" id="KW-0573">Peptidoglycan synthesis</keyword>
<feature type="active site" evidence="15">
    <location>
        <position position="144"/>
    </location>
</feature>
<evidence type="ECO:0000256" key="9">
    <source>
        <dbReference type="ARBA" id="ARBA00022842"/>
    </source>
</evidence>
<evidence type="ECO:0000313" key="20">
    <source>
        <dbReference type="Proteomes" id="UP000612893"/>
    </source>
</evidence>
<evidence type="ECO:0000256" key="3">
    <source>
        <dbReference type="ARBA" id="ARBA00010871"/>
    </source>
</evidence>
<keyword evidence="5 14" id="KW-0436">Ligase</keyword>
<name>A0A934K465_9BACT</name>
<evidence type="ECO:0000256" key="5">
    <source>
        <dbReference type="ARBA" id="ARBA00022598"/>
    </source>
</evidence>
<evidence type="ECO:0000256" key="12">
    <source>
        <dbReference type="ARBA" id="ARBA00023211"/>
    </source>
</evidence>
<sequence length="313" mass="33316">MAARVNIAVLSGGSSAEREVSLRSGRMVAQALTACGHRAEQLDMDLEIWDRLRRGAFDCVFVALHGRLGEDGTVQGMLELLGLPYTGSGVLASALCIDKPRVNRLLAAEGLAVPDFEEVDGDDVEGLAARYGLPLVLKPAREGSTIGLTIAADVDEAASGLVLARRYDSRVIAQRFVAGTEITVGVLATPELQVLPTLEITYENATYDYDAKYTAGRSHHIIPARISEAARQAADRAAGQAFRALGCEGMARVDFIVDEAGLPWVLEVNTVPGLTDVSLFPDAARAAGVGFDELCERLVRHAVGRHLQKVGPG</sequence>
<dbReference type="Proteomes" id="UP000612893">
    <property type="component" value="Unassembled WGS sequence"/>
</dbReference>
<evidence type="ECO:0000256" key="14">
    <source>
        <dbReference type="HAMAP-Rule" id="MF_00047"/>
    </source>
</evidence>
<dbReference type="FunFam" id="3.30.470.20:FF:000008">
    <property type="entry name" value="D-alanine--D-alanine ligase"/>
    <property type="match status" value="1"/>
</dbReference>
<evidence type="ECO:0000256" key="4">
    <source>
        <dbReference type="ARBA" id="ARBA00022490"/>
    </source>
</evidence>
<feature type="binding site" evidence="16">
    <location>
        <position position="267"/>
    </location>
    <ligand>
        <name>Mg(2+)</name>
        <dbReference type="ChEBI" id="CHEBI:18420"/>
        <label>1</label>
    </ligand>
</feature>
<evidence type="ECO:0000256" key="17">
    <source>
        <dbReference type="PROSITE-ProRule" id="PRU00409"/>
    </source>
</evidence>
<dbReference type="InterPro" id="IPR011095">
    <property type="entry name" value="Dala_Dala_lig_C"/>
</dbReference>
<evidence type="ECO:0000256" key="15">
    <source>
        <dbReference type="PIRSR" id="PIRSR039102-1"/>
    </source>
</evidence>
<feature type="active site" evidence="15">
    <location>
        <position position="278"/>
    </location>
</feature>
<dbReference type="PIRSF" id="PIRSF039102">
    <property type="entry name" value="Ddl/VanB"/>
    <property type="match status" value="1"/>
</dbReference>
<dbReference type="GO" id="GO:0005737">
    <property type="term" value="C:cytoplasm"/>
    <property type="evidence" value="ECO:0007669"/>
    <property type="project" value="UniProtKB-SubCell"/>
</dbReference>
<dbReference type="GO" id="GO:0005524">
    <property type="term" value="F:ATP binding"/>
    <property type="evidence" value="ECO:0007669"/>
    <property type="project" value="UniProtKB-UniRule"/>
</dbReference>